<keyword evidence="2" id="KW-1185">Reference proteome</keyword>
<dbReference type="InParanoid" id="A0A0H2RKJ4"/>
<protein>
    <submittedName>
        <fullName evidence="1">Uncharacterized protein</fullName>
    </submittedName>
</protein>
<gene>
    <name evidence="1" type="ORF">SCHPADRAFT_1002972</name>
</gene>
<dbReference type="OrthoDB" id="2803094at2759"/>
<name>A0A0H2RKJ4_9AGAM</name>
<proteinExistence type="predicted"/>
<evidence type="ECO:0000313" key="1">
    <source>
        <dbReference type="EMBL" id="KLO05331.1"/>
    </source>
</evidence>
<dbReference type="AlphaFoldDB" id="A0A0H2RKJ4"/>
<reference evidence="1 2" key="1">
    <citation type="submission" date="2015-04" db="EMBL/GenBank/DDBJ databases">
        <title>Complete genome sequence of Schizopora paradoxa KUC8140, a cosmopolitan wood degrader in East Asia.</title>
        <authorList>
            <consortium name="DOE Joint Genome Institute"/>
            <person name="Min B."/>
            <person name="Park H."/>
            <person name="Jang Y."/>
            <person name="Kim J.-J."/>
            <person name="Kim K.H."/>
            <person name="Pangilinan J."/>
            <person name="Lipzen A."/>
            <person name="Riley R."/>
            <person name="Grigoriev I.V."/>
            <person name="Spatafora J.W."/>
            <person name="Choi I.-G."/>
        </authorList>
    </citation>
    <scope>NUCLEOTIDE SEQUENCE [LARGE SCALE GENOMIC DNA]</scope>
    <source>
        <strain evidence="1 2">KUC8140</strain>
    </source>
</reference>
<dbReference type="EMBL" id="KQ086324">
    <property type="protein sequence ID" value="KLO05331.1"/>
    <property type="molecule type" value="Genomic_DNA"/>
</dbReference>
<dbReference type="STRING" id="27342.A0A0H2RKJ4"/>
<sequence length="353" mass="39987">METLWDVLDANIPDELQPKYASKNMAAGTRDIPPAEANESKQFKLHAVVYYGELMHSLIEDGRRAAEMVDIHGLNKTKYALWRPHVVHGSSSFMLPPFINSEMDTTAWFNQVLARPALAAVNLVQDTRRGFQSAFTATTNTAPPPFIISARKLQKKPITDEMLMKGGSKTPTASVNTTPRVIIELKTGNALNRTFIKVSENRIDNAGRRIAIPFVYPDGVQEKGKTAKILVQLWSQMVFHECDYGILSSYHETIFVYRKTYYDQGKPMNILFLSETYEIGSSSLSPMFSLFLHTLETTPTDIPVPPINRALAAKFMSDSEVEKMERRKDTRKKKFKFPIGLQTTYTDQIYHLV</sequence>
<dbReference type="Proteomes" id="UP000053477">
    <property type="component" value="Unassembled WGS sequence"/>
</dbReference>
<organism evidence="1 2">
    <name type="scientific">Schizopora paradoxa</name>
    <dbReference type="NCBI Taxonomy" id="27342"/>
    <lineage>
        <taxon>Eukaryota</taxon>
        <taxon>Fungi</taxon>
        <taxon>Dikarya</taxon>
        <taxon>Basidiomycota</taxon>
        <taxon>Agaricomycotina</taxon>
        <taxon>Agaricomycetes</taxon>
        <taxon>Hymenochaetales</taxon>
        <taxon>Schizoporaceae</taxon>
        <taxon>Schizopora</taxon>
    </lineage>
</organism>
<accession>A0A0H2RKJ4</accession>
<evidence type="ECO:0000313" key="2">
    <source>
        <dbReference type="Proteomes" id="UP000053477"/>
    </source>
</evidence>